<dbReference type="Proteomes" id="UP000054928">
    <property type="component" value="Unassembled WGS sequence"/>
</dbReference>
<protein>
    <submittedName>
        <fullName evidence="2">Uncharacterized protein</fullName>
    </submittedName>
</protein>
<dbReference type="EMBL" id="CCYD01003042">
    <property type="protein sequence ID" value="CEG48785.1"/>
    <property type="molecule type" value="Genomic_DNA"/>
</dbReference>
<feature type="compositionally biased region" description="Basic and acidic residues" evidence="1">
    <location>
        <begin position="37"/>
        <end position="78"/>
    </location>
</feature>
<evidence type="ECO:0000313" key="3">
    <source>
        <dbReference type="Proteomes" id="UP000054928"/>
    </source>
</evidence>
<evidence type="ECO:0000256" key="1">
    <source>
        <dbReference type="SAM" id="MobiDB-lite"/>
    </source>
</evidence>
<organism evidence="2 3">
    <name type="scientific">Plasmopara halstedii</name>
    <name type="common">Downy mildew of sunflower</name>
    <dbReference type="NCBI Taxonomy" id="4781"/>
    <lineage>
        <taxon>Eukaryota</taxon>
        <taxon>Sar</taxon>
        <taxon>Stramenopiles</taxon>
        <taxon>Oomycota</taxon>
        <taxon>Peronosporomycetes</taxon>
        <taxon>Peronosporales</taxon>
        <taxon>Peronosporaceae</taxon>
        <taxon>Plasmopara</taxon>
    </lineage>
</organism>
<accession>A0A0P1B4E5</accession>
<keyword evidence="3" id="KW-1185">Reference proteome</keyword>
<reference evidence="3" key="1">
    <citation type="submission" date="2014-09" db="EMBL/GenBank/DDBJ databases">
        <authorList>
            <person name="Sharma Rahul"/>
            <person name="Thines Marco"/>
        </authorList>
    </citation>
    <scope>NUCLEOTIDE SEQUENCE [LARGE SCALE GENOMIC DNA]</scope>
</reference>
<sequence>MAARTPFPRAITTPCMLPPHNQRRQKENRFDSGAIDRGPHLKLNDKYHLPCRMQNDRSRPNADIAERNASIDEKAARR</sequence>
<dbReference type="AlphaFoldDB" id="A0A0P1B4E5"/>
<dbReference type="GeneID" id="36401642"/>
<proteinExistence type="predicted"/>
<feature type="region of interest" description="Disordered" evidence="1">
    <location>
        <begin position="1"/>
        <end position="78"/>
    </location>
</feature>
<dbReference type="RefSeq" id="XP_024585154.1">
    <property type="nucleotide sequence ID" value="XM_024719902.1"/>
</dbReference>
<evidence type="ECO:0000313" key="2">
    <source>
        <dbReference type="EMBL" id="CEG48785.1"/>
    </source>
</evidence>
<name>A0A0P1B4E5_PLAHL</name>